<feature type="compositionally biased region" description="Polar residues" evidence="1">
    <location>
        <begin position="238"/>
        <end position="249"/>
    </location>
</feature>
<dbReference type="Proteomes" id="UP000605784">
    <property type="component" value="Unassembled WGS sequence"/>
</dbReference>
<gene>
    <name evidence="5" type="ORF">GCM10009030_14710</name>
</gene>
<evidence type="ECO:0000259" key="4">
    <source>
        <dbReference type="Pfam" id="PF23379"/>
    </source>
</evidence>
<proteinExistence type="predicted"/>
<feature type="domain" description="Fibronectin-III type-like" evidence="2">
    <location>
        <begin position="332"/>
        <end position="406"/>
    </location>
</feature>
<reference evidence="5" key="2">
    <citation type="submission" date="2020-09" db="EMBL/GenBank/DDBJ databases">
        <authorList>
            <person name="Sun Q."/>
            <person name="Ohkuma M."/>
        </authorList>
    </citation>
    <scope>NUCLEOTIDE SEQUENCE</scope>
    <source>
        <strain evidence="5">JCM 17820</strain>
    </source>
</reference>
<evidence type="ECO:0000259" key="2">
    <source>
        <dbReference type="Pfam" id="PF23374"/>
    </source>
</evidence>
<dbReference type="Pfam" id="PF23375">
    <property type="entry name" value="DUF7094"/>
    <property type="match status" value="1"/>
</dbReference>
<keyword evidence="6" id="KW-1185">Reference proteome</keyword>
<organism evidence="5 6">
    <name type="scientific">Haloarcula pellucida</name>
    <dbReference type="NCBI Taxonomy" id="1427151"/>
    <lineage>
        <taxon>Archaea</taxon>
        <taxon>Methanobacteriati</taxon>
        <taxon>Methanobacteriota</taxon>
        <taxon>Stenosarchaea group</taxon>
        <taxon>Halobacteria</taxon>
        <taxon>Halobacteriales</taxon>
        <taxon>Haloarculaceae</taxon>
        <taxon>Haloarcula</taxon>
    </lineage>
</organism>
<dbReference type="Pfam" id="PF23379">
    <property type="entry name" value="DUF7096"/>
    <property type="match status" value="1"/>
</dbReference>
<feature type="region of interest" description="Disordered" evidence="1">
    <location>
        <begin position="236"/>
        <end position="259"/>
    </location>
</feature>
<dbReference type="RefSeq" id="WP_188996006.1">
    <property type="nucleotide sequence ID" value="NZ_BMOU01000002.1"/>
</dbReference>
<dbReference type="InterPro" id="IPR056397">
    <property type="entry name" value="Fn3_arc"/>
</dbReference>
<dbReference type="SUPFAM" id="SSF63829">
    <property type="entry name" value="Calcium-dependent phosphotriesterase"/>
    <property type="match status" value="1"/>
</dbReference>
<dbReference type="InterPro" id="IPR055520">
    <property type="entry name" value="DUF7094"/>
</dbReference>
<dbReference type="Pfam" id="PF23374">
    <property type="entry name" value="Fn3_arc"/>
    <property type="match status" value="1"/>
</dbReference>
<accession>A0A830GJW3</accession>
<evidence type="ECO:0000256" key="1">
    <source>
        <dbReference type="SAM" id="MobiDB-lite"/>
    </source>
</evidence>
<reference evidence="5" key="1">
    <citation type="journal article" date="2014" name="Int. J. Syst. Evol. Microbiol.">
        <title>Complete genome sequence of Corynebacterium casei LMG S-19264T (=DSM 44701T), isolated from a smear-ripened cheese.</title>
        <authorList>
            <consortium name="US DOE Joint Genome Institute (JGI-PGF)"/>
            <person name="Walter F."/>
            <person name="Albersmeier A."/>
            <person name="Kalinowski J."/>
            <person name="Ruckert C."/>
        </authorList>
    </citation>
    <scope>NUCLEOTIDE SEQUENCE</scope>
    <source>
        <strain evidence="5">JCM 17820</strain>
    </source>
</reference>
<dbReference type="AlphaFoldDB" id="A0A830GJW3"/>
<feature type="domain" description="DUF7094" evidence="3">
    <location>
        <begin position="214"/>
        <end position="327"/>
    </location>
</feature>
<evidence type="ECO:0000259" key="3">
    <source>
        <dbReference type="Pfam" id="PF23375"/>
    </source>
</evidence>
<sequence>MRLLPALLVALLLASATAAPAAGWNTAPAQSVSDASVSPRITPIANTTNHLTIPPDEIQATGFNETGIDVGTAVASGSRQLHQRHGASTFEKRFRRADSEAARRQLVRGTLAAAERRTAQLRQRQQTAISRYAAGEISERELLRVRVLVDAESRALLDTLDRISAAQQLEPDYSMTSGMEARLRNIEGALQLLHGPVSKRVRATVTGASDASIVYVEGSSEGYMFATVDGSEYVRETSLGSERQPTQPDQFAEGASGDTNRLDVADNRASELYTWLYERQRPSFTYYGTSGIYELTANHPNGRLTAYLDGGTTNVFYELQHRQLATVQTTETRQSVNESLRLEVQRAYSTGPLFVEVTNNETGAPVDATVHIDGRRVGTGGTDGVLWTVEPRGEYTVTVTTANGTRTSVTVPER</sequence>
<evidence type="ECO:0000313" key="5">
    <source>
        <dbReference type="EMBL" id="GGN91605.1"/>
    </source>
</evidence>
<protein>
    <submittedName>
        <fullName evidence="5">Uncharacterized protein</fullName>
    </submittedName>
</protein>
<comment type="caution">
    <text evidence="5">The sequence shown here is derived from an EMBL/GenBank/DDBJ whole genome shotgun (WGS) entry which is preliminary data.</text>
</comment>
<name>A0A830GJW3_9EURY</name>
<evidence type="ECO:0000313" key="6">
    <source>
        <dbReference type="Proteomes" id="UP000605784"/>
    </source>
</evidence>
<dbReference type="InterPro" id="IPR055522">
    <property type="entry name" value="DUF7096"/>
</dbReference>
<feature type="domain" description="DUF7096" evidence="4">
    <location>
        <begin position="1"/>
        <end position="209"/>
    </location>
</feature>
<dbReference type="EMBL" id="BMOU01000002">
    <property type="protein sequence ID" value="GGN91605.1"/>
    <property type="molecule type" value="Genomic_DNA"/>
</dbReference>